<reference evidence="2" key="1">
    <citation type="submission" date="2020-02" db="EMBL/GenBank/DDBJ databases">
        <authorList>
            <person name="Meier V. D."/>
        </authorList>
    </citation>
    <scope>NUCLEOTIDE SEQUENCE</scope>
    <source>
        <strain evidence="2">AVDCRST_MAG59</strain>
    </source>
</reference>
<gene>
    <name evidence="2" type="ORF">AVDCRST_MAG59-4695</name>
</gene>
<proteinExistence type="predicted"/>
<feature type="transmembrane region" description="Helical" evidence="1">
    <location>
        <begin position="46"/>
        <end position="67"/>
    </location>
</feature>
<keyword evidence="1" id="KW-1133">Transmembrane helix</keyword>
<organism evidence="2">
    <name type="scientific">uncultured Thermomicrobiales bacterium</name>
    <dbReference type="NCBI Taxonomy" id="1645740"/>
    <lineage>
        <taxon>Bacteria</taxon>
        <taxon>Pseudomonadati</taxon>
        <taxon>Thermomicrobiota</taxon>
        <taxon>Thermomicrobia</taxon>
        <taxon>Thermomicrobiales</taxon>
        <taxon>environmental samples</taxon>
    </lineage>
</organism>
<dbReference type="AlphaFoldDB" id="A0A6J4VKG6"/>
<protein>
    <submittedName>
        <fullName evidence="2">Putative lipoprotein</fullName>
    </submittedName>
</protein>
<dbReference type="EMBL" id="CADCWF010000341">
    <property type="protein sequence ID" value="CAA9580566.1"/>
    <property type="molecule type" value="Genomic_DNA"/>
</dbReference>
<sequence length="425" mass="44541">MRLTNEESEPAIVPTVAAARRFGTARRHRFDQGGNRRSSARQGPTAGLVVALCAIAASGILTVPGAAIPAAAMPSTGDHEEARPAAVAGVFSETVPTLAPAPVPVASVVDIRQEPDAPTFGWAGPAVVAGIAGHGGAMAPPVGQPSSGAALAAPDAQATTGLPAVAQQSPGLLPANRILTYYGHPHDPNMGILGEYPKDDLLGLLRAEAANYEAADPSRPVIPAFEVIATVAQAEPTQGGQYLLDTDTETLVEYADFAEANGILLFLDLQIGRNTVAAEIEKVRPLLERPHVHLALDPEFAVAPGQVPGTHIGELTADQIGTAQEMLAGIVRDGGLPPKILVVHQFREDMIVGKERLAPEPGVQLVIESDGFGPPELKTEVYDILIRDQPVEYAGVKLFYKQDVPLMSPGEIVSLEPSPHLVIYQ</sequence>
<keyword evidence="1" id="KW-0812">Transmembrane</keyword>
<name>A0A6J4VKG6_9BACT</name>
<keyword evidence="1" id="KW-0472">Membrane</keyword>
<evidence type="ECO:0000313" key="2">
    <source>
        <dbReference type="EMBL" id="CAA9580566.1"/>
    </source>
</evidence>
<keyword evidence="2" id="KW-0449">Lipoprotein</keyword>
<evidence type="ECO:0000256" key="1">
    <source>
        <dbReference type="SAM" id="Phobius"/>
    </source>
</evidence>
<accession>A0A6J4VKG6</accession>